<dbReference type="PANTHER" id="PTHR38441:SF1">
    <property type="entry name" value="MEMBRANE PROTEIN"/>
    <property type="match status" value="1"/>
</dbReference>
<proteinExistence type="predicted"/>
<feature type="transmembrane region" description="Helical" evidence="2">
    <location>
        <begin position="42"/>
        <end position="64"/>
    </location>
</feature>
<name>A0A4R4TS71_9ACTN</name>
<keyword evidence="4" id="KW-1185">Reference proteome</keyword>
<protein>
    <submittedName>
        <fullName evidence="3">DUF485 domain-containing protein</fullName>
    </submittedName>
</protein>
<reference evidence="3 4" key="1">
    <citation type="submission" date="2019-03" db="EMBL/GenBank/DDBJ databases">
        <title>Draft genome sequences of novel Actinobacteria.</title>
        <authorList>
            <person name="Sahin N."/>
            <person name="Ay H."/>
            <person name="Saygin H."/>
        </authorList>
    </citation>
    <scope>NUCLEOTIDE SEQUENCE [LARGE SCALE GENOMIC DNA]</scope>
    <source>
        <strain evidence="3 4">DSM 41900</strain>
    </source>
</reference>
<dbReference type="PANTHER" id="PTHR38441">
    <property type="entry name" value="INTEGRAL MEMBRANE PROTEIN-RELATED"/>
    <property type="match status" value="1"/>
</dbReference>
<dbReference type="AlphaFoldDB" id="A0A4R4TS71"/>
<dbReference type="OrthoDB" id="3543412at2"/>
<dbReference type="EMBL" id="SMKI01000013">
    <property type="protein sequence ID" value="TDC79636.1"/>
    <property type="molecule type" value="Genomic_DNA"/>
</dbReference>
<dbReference type="Proteomes" id="UP000295345">
    <property type="component" value="Unassembled WGS sequence"/>
</dbReference>
<evidence type="ECO:0000313" key="3">
    <source>
        <dbReference type="EMBL" id="TDC79636.1"/>
    </source>
</evidence>
<dbReference type="SUPFAM" id="SSF103473">
    <property type="entry name" value="MFS general substrate transporter"/>
    <property type="match status" value="1"/>
</dbReference>
<keyword evidence="2" id="KW-0812">Transmembrane</keyword>
<keyword evidence="2" id="KW-1133">Transmembrane helix</keyword>
<accession>A0A4R4TS71</accession>
<comment type="caution">
    <text evidence="3">The sequence shown here is derived from an EMBL/GenBank/DDBJ whole genome shotgun (WGS) entry which is preliminary data.</text>
</comment>
<evidence type="ECO:0000256" key="1">
    <source>
        <dbReference type="SAM" id="MobiDB-lite"/>
    </source>
</evidence>
<feature type="transmembrane region" description="Helical" evidence="2">
    <location>
        <begin position="76"/>
        <end position="97"/>
    </location>
</feature>
<dbReference type="RefSeq" id="WP_132816006.1">
    <property type="nucleotide sequence ID" value="NZ_SMKI01000013.1"/>
</dbReference>
<sequence length="131" mass="14380">MTTTHSVPEASDPPPGGDLEARSAAMHDDPRFLELRSRLVRFVLPASIGFLAWYVLYVLMSAYARDVMSTKVVGSANVALFFGLLQFVTTFGIAILYSRYANRRFDPLADELREELEAGPGVPGARKGEDA</sequence>
<feature type="region of interest" description="Disordered" evidence="1">
    <location>
        <begin position="1"/>
        <end position="21"/>
    </location>
</feature>
<evidence type="ECO:0000313" key="4">
    <source>
        <dbReference type="Proteomes" id="UP000295345"/>
    </source>
</evidence>
<keyword evidence="2" id="KW-0472">Membrane</keyword>
<dbReference type="InterPro" id="IPR036259">
    <property type="entry name" value="MFS_trans_sf"/>
</dbReference>
<dbReference type="Pfam" id="PF04341">
    <property type="entry name" value="DUF485"/>
    <property type="match status" value="1"/>
</dbReference>
<organism evidence="3 4">
    <name type="scientific">Streptomyces hainanensis</name>
    <dbReference type="NCBI Taxonomy" id="402648"/>
    <lineage>
        <taxon>Bacteria</taxon>
        <taxon>Bacillati</taxon>
        <taxon>Actinomycetota</taxon>
        <taxon>Actinomycetes</taxon>
        <taxon>Kitasatosporales</taxon>
        <taxon>Streptomycetaceae</taxon>
        <taxon>Streptomyces</taxon>
    </lineage>
</organism>
<dbReference type="InterPro" id="IPR007436">
    <property type="entry name" value="DUF485"/>
</dbReference>
<gene>
    <name evidence="3" type="ORF">E1283_02275</name>
</gene>
<evidence type="ECO:0000256" key="2">
    <source>
        <dbReference type="SAM" id="Phobius"/>
    </source>
</evidence>